<proteinExistence type="inferred from homology"/>
<comment type="subcellular location">
    <subcellularLocation>
        <location evidence="1 7">Cell membrane</location>
        <topology evidence="1 7">Multi-pass membrane protein</topology>
    </subcellularLocation>
</comment>
<evidence type="ECO:0000256" key="2">
    <source>
        <dbReference type="ARBA" id="ARBA00022448"/>
    </source>
</evidence>
<evidence type="ECO:0000256" key="1">
    <source>
        <dbReference type="ARBA" id="ARBA00004651"/>
    </source>
</evidence>
<accession>A0A972H0M4</accession>
<keyword evidence="4 7" id="KW-0812">Transmembrane</keyword>
<dbReference type="Proteomes" id="UP000641588">
    <property type="component" value="Unassembled WGS sequence"/>
</dbReference>
<dbReference type="SUPFAM" id="SSF161098">
    <property type="entry name" value="MetI-like"/>
    <property type="match status" value="1"/>
</dbReference>
<feature type="transmembrane region" description="Helical" evidence="7">
    <location>
        <begin position="278"/>
        <end position="300"/>
    </location>
</feature>
<evidence type="ECO:0000256" key="4">
    <source>
        <dbReference type="ARBA" id="ARBA00022692"/>
    </source>
</evidence>
<dbReference type="InterPro" id="IPR000515">
    <property type="entry name" value="MetI-like"/>
</dbReference>
<dbReference type="GO" id="GO:0005886">
    <property type="term" value="C:plasma membrane"/>
    <property type="evidence" value="ECO:0007669"/>
    <property type="project" value="UniProtKB-SubCell"/>
</dbReference>
<feature type="transmembrane region" description="Helical" evidence="7">
    <location>
        <begin position="91"/>
        <end position="110"/>
    </location>
</feature>
<evidence type="ECO:0000256" key="5">
    <source>
        <dbReference type="ARBA" id="ARBA00022989"/>
    </source>
</evidence>
<feature type="transmembrane region" description="Helical" evidence="7">
    <location>
        <begin position="21"/>
        <end position="42"/>
    </location>
</feature>
<dbReference type="PANTHER" id="PTHR43005:SF2">
    <property type="entry name" value="INTEGRAL MEMBRANE SUGAR TRANSPORT PROTEIN"/>
    <property type="match status" value="1"/>
</dbReference>
<organism evidence="9 10">
    <name type="scientific">Paenibacillus foliorum</name>
    <dbReference type="NCBI Taxonomy" id="2654974"/>
    <lineage>
        <taxon>Bacteria</taxon>
        <taxon>Bacillati</taxon>
        <taxon>Bacillota</taxon>
        <taxon>Bacilli</taxon>
        <taxon>Bacillales</taxon>
        <taxon>Paenibacillaceae</taxon>
        <taxon>Paenibacillus</taxon>
    </lineage>
</organism>
<dbReference type="Gene3D" id="1.10.3720.10">
    <property type="entry name" value="MetI-like"/>
    <property type="match status" value="1"/>
</dbReference>
<name>A0A972H0M4_9BACL</name>
<feature type="domain" description="ABC transmembrane type-1" evidence="8">
    <location>
        <begin position="85"/>
        <end position="299"/>
    </location>
</feature>
<dbReference type="GO" id="GO:0055085">
    <property type="term" value="P:transmembrane transport"/>
    <property type="evidence" value="ECO:0007669"/>
    <property type="project" value="InterPro"/>
</dbReference>
<dbReference type="EMBL" id="WHOD01000097">
    <property type="protein sequence ID" value="NOU96390.1"/>
    <property type="molecule type" value="Genomic_DNA"/>
</dbReference>
<dbReference type="InterPro" id="IPR035906">
    <property type="entry name" value="MetI-like_sf"/>
</dbReference>
<evidence type="ECO:0000313" key="9">
    <source>
        <dbReference type="EMBL" id="NOU96390.1"/>
    </source>
</evidence>
<keyword evidence="6 7" id="KW-0472">Membrane</keyword>
<dbReference type="AlphaFoldDB" id="A0A972H0M4"/>
<evidence type="ECO:0000313" key="10">
    <source>
        <dbReference type="Proteomes" id="UP000641588"/>
    </source>
</evidence>
<gene>
    <name evidence="9" type="ORF">GC093_24700</name>
</gene>
<keyword evidence="2 7" id="KW-0813">Transport</keyword>
<keyword evidence="10" id="KW-1185">Reference proteome</keyword>
<keyword evidence="5 7" id="KW-1133">Transmembrane helix</keyword>
<dbReference type="PROSITE" id="PS50928">
    <property type="entry name" value="ABC_TM1"/>
    <property type="match status" value="1"/>
</dbReference>
<dbReference type="CDD" id="cd06261">
    <property type="entry name" value="TM_PBP2"/>
    <property type="match status" value="1"/>
</dbReference>
<keyword evidence="3" id="KW-1003">Cell membrane</keyword>
<comment type="similarity">
    <text evidence="7">Belongs to the binding-protein-dependent transport system permease family.</text>
</comment>
<comment type="caution">
    <text evidence="9">The sequence shown here is derived from an EMBL/GenBank/DDBJ whole genome shotgun (WGS) entry which is preliminary data.</text>
</comment>
<protein>
    <submittedName>
        <fullName evidence="9">ABC transporter permease subunit</fullName>
    </submittedName>
</protein>
<evidence type="ECO:0000256" key="7">
    <source>
        <dbReference type="RuleBase" id="RU363032"/>
    </source>
</evidence>
<sequence>MTGNTINSNLSTVQRSRKNRINWMPYLFIAPSILLILSFLFYPMANVFYYSLQHFNANKPYYNGFAGLDNFIEIFTKDEIFKLSLWISFKWVVWEVALQLVFGLLIALVLNQAFKFRGVFRTAAIIPWAISGVITATMWSLLYNEHNGLLNDILLRLNLLDSPIAWLADPESVFFSVVLSELWRGIPFFTITMLAALQTIPQELYESCTVDGGGRTKSFIHITLPYLKNSIILSTLLRAVWEFNNVDMIFAMTNGGPANHTMTMTMYVANQAIVAQNFGYGSALTVIGFFILMIFAIGYLKLSGFGKEDN</sequence>
<dbReference type="RefSeq" id="WP_171654626.1">
    <property type="nucleotide sequence ID" value="NZ_WHOD01000097.1"/>
</dbReference>
<evidence type="ECO:0000256" key="3">
    <source>
        <dbReference type="ARBA" id="ARBA00022475"/>
    </source>
</evidence>
<feature type="transmembrane region" description="Helical" evidence="7">
    <location>
        <begin position="122"/>
        <end position="143"/>
    </location>
</feature>
<dbReference type="PANTHER" id="PTHR43005">
    <property type="entry name" value="BLR7065 PROTEIN"/>
    <property type="match status" value="1"/>
</dbReference>
<evidence type="ECO:0000259" key="8">
    <source>
        <dbReference type="PROSITE" id="PS50928"/>
    </source>
</evidence>
<evidence type="ECO:0000256" key="6">
    <source>
        <dbReference type="ARBA" id="ARBA00023136"/>
    </source>
</evidence>
<reference evidence="9" key="1">
    <citation type="submission" date="2019-10" db="EMBL/GenBank/DDBJ databases">
        <title>Description of Paenibacillus glebae sp. nov.</title>
        <authorList>
            <person name="Carlier A."/>
            <person name="Qi S."/>
        </authorList>
    </citation>
    <scope>NUCLEOTIDE SEQUENCE</scope>
    <source>
        <strain evidence="9">LMG 31456</strain>
    </source>
</reference>
<dbReference type="Pfam" id="PF00528">
    <property type="entry name" value="BPD_transp_1"/>
    <property type="match status" value="1"/>
</dbReference>